<dbReference type="AlphaFoldDB" id="A0A2A6CM27"/>
<accession>A0A8R1YZF6</accession>
<dbReference type="Proteomes" id="UP000005239">
    <property type="component" value="Unassembled WGS sequence"/>
</dbReference>
<organism evidence="2 3">
    <name type="scientific">Pristionchus pacificus</name>
    <name type="common">Parasitic nematode worm</name>
    <dbReference type="NCBI Taxonomy" id="54126"/>
    <lineage>
        <taxon>Eukaryota</taxon>
        <taxon>Metazoa</taxon>
        <taxon>Ecdysozoa</taxon>
        <taxon>Nematoda</taxon>
        <taxon>Chromadorea</taxon>
        <taxon>Rhabditida</taxon>
        <taxon>Rhabditina</taxon>
        <taxon>Diplogasteromorpha</taxon>
        <taxon>Diplogasteroidea</taxon>
        <taxon>Neodiplogasteridae</taxon>
        <taxon>Pristionchus</taxon>
    </lineage>
</organism>
<sequence>MCIEVCCEVLAQMCFASCVDNALTKQEVARQKEEEEERKRAENNPVTTQPGAEQIQAERRHSRKNNL</sequence>
<dbReference type="EnsemblMetazoa" id="PPA40998.1">
    <property type="protein sequence ID" value="PPA40998.1"/>
    <property type="gene ID" value="WBGene00279367"/>
</dbReference>
<proteinExistence type="predicted"/>
<feature type="compositionally biased region" description="Basic and acidic residues" evidence="1">
    <location>
        <begin position="29"/>
        <end position="42"/>
    </location>
</feature>
<reference evidence="2" key="2">
    <citation type="submission" date="2022-06" db="UniProtKB">
        <authorList>
            <consortium name="EnsemblMetazoa"/>
        </authorList>
    </citation>
    <scope>IDENTIFICATION</scope>
    <source>
        <strain evidence="2">PS312</strain>
    </source>
</reference>
<reference evidence="3" key="1">
    <citation type="journal article" date="2008" name="Nat. Genet.">
        <title>The Pristionchus pacificus genome provides a unique perspective on nematode lifestyle and parasitism.</title>
        <authorList>
            <person name="Dieterich C."/>
            <person name="Clifton S.W."/>
            <person name="Schuster L.N."/>
            <person name="Chinwalla A."/>
            <person name="Delehaunty K."/>
            <person name="Dinkelacker I."/>
            <person name="Fulton L."/>
            <person name="Fulton R."/>
            <person name="Godfrey J."/>
            <person name="Minx P."/>
            <person name="Mitreva M."/>
            <person name="Roeseler W."/>
            <person name="Tian H."/>
            <person name="Witte H."/>
            <person name="Yang S.P."/>
            <person name="Wilson R.K."/>
            <person name="Sommer R.J."/>
        </authorList>
    </citation>
    <scope>NUCLEOTIDE SEQUENCE [LARGE SCALE GENOMIC DNA]</scope>
    <source>
        <strain evidence="3">PS312</strain>
    </source>
</reference>
<name>A0A2A6CM27_PRIPA</name>
<keyword evidence="3" id="KW-1185">Reference proteome</keyword>
<gene>
    <name evidence="2" type="primary">WBGene00279367</name>
</gene>
<accession>A0A2A6CM27</accession>
<feature type="region of interest" description="Disordered" evidence="1">
    <location>
        <begin position="29"/>
        <end position="67"/>
    </location>
</feature>
<evidence type="ECO:0000313" key="3">
    <source>
        <dbReference type="Proteomes" id="UP000005239"/>
    </source>
</evidence>
<evidence type="ECO:0000313" key="2">
    <source>
        <dbReference type="EnsemblMetazoa" id="PPA40998.1"/>
    </source>
</evidence>
<evidence type="ECO:0000256" key="1">
    <source>
        <dbReference type="SAM" id="MobiDB-lite"/>
    </source>
</evidence>
<protein>
    <submittedName>
        <fullName evidence="2">Uncharacterized protein</fullName>
    </submittedName>
</protein>